<gene>
    <name evidence="1" type="ORF">N7509_004413</name>
</gene>
<evidence type="ECO:0008006" key="3">
    <source>
        <dbReference type="Google" id="ProtNLM"/>
    </source>
</evidence>
<dbReference type="EMBL" id="JAPZBU010000005">
    <property type="protein sequence ID" value="KAJ5404542.1"/>
    <property type="molecule type" value="Genomic_DNA"/>
</dbReference>
<organism evidence="1 2">
    <name type="scientific">Penicillium cosmopolitanum</name>
    <dbReference type="NCBI Taxonomy" id="1131564"/>
    <lineage>
        <taxon>Eukaryota</taxon>
        <taxon>Fungi</taxon>
        <taxon>Dikarya</taxon>
        <taxon>Ascomycota</taxon>
        <taxon>Pezizomycotina</taxon>
        <taxon>Eurotiomycetes</taxon>
        <taxon>Eurotiomycetidae</taxon>
        <taxon>Eurotiales</taxon>
        <taxon>Aspergillaceae</taxon>
        <taxon>Penicillium</taxon>
    </lineage>
</organism>
<dbReference type="InterPro" id="IPR036610">
    <property type="entry name" value="PEBP-like_sf"/>
</dbReference>
<dbReference type="SUPFAM" id="SSF49777">
    <property type="entry name" value="PEBP-like"/>
    <property type="match status" value="1"/>
</dbReference>
<dbReference type="Proteomes" id="UP001147747">
    <property type="component" value="Unassembled WGS sequence"/>
</dbReference>
<dbReference type="OrthoDB" id="10251855at2759"/>
<evidence type="ECO:0000313" key="2">
    <source>
        <dbReference type="Proteomes" id="UP001147747"/>
    </source>
</evidence>
<sequence>MPILHYLQYGLGRLLYPFRDHESRQIIRHPAFQNIPEPNMTLEAPECGPSGSTMLLKHSGYADDGVGCHPELRWSIPEGTSPVKEYVLICEDIDIPIPFLVIHHGLFWAIPPSATTAVPASVEVSPENAKHRRTDAGWRFVPNPLGTSYGGPAPPFGHGPHRYTFTIVALDASLEFDNPEKVSKNDIKDAMVGKVIGWGQWVGVYERVWGA</sequence>
<dbReference type="CDD" id="cd00457">
    <property type="entry name" value="PEBP"/>
    <property type="match status" value="1"/>
</dbReference>
<dbReference type="PANTHER" id="PTHR30289">
    <property type="entry name" value="UNCHARACTERIZED PROTEIN YBCL-RELATED"/>
    <property type="match status" value="1"/>
</dbReference>
<dbReference type="InterPro" id="IPR049556">
    <property type="entry name" value="PhiB"/>
</dbReference>
<protein>
    <recommendedName>
        <fullName evidence="3">PEBP-like protein</fullName>
    </recommendedName>
</protein>
<comment type="caution">
    <text evidence="1">The sequence shown here is derived from an EMBL/GenBank/DDBJ whole genome shotgun (WGS) entry which is preliminary data.</text>
</comment>
<dbReference type="RefSeq" id="XP_056491784.1">
    <property type="nucleotide sequence ID" value="XM_056629050.1"/>
</dbReference>
<accession>A0A9W9W6Y7</accession>
<reference evidence="1" key="2">
    <citation type="journal article" date="2023" name="IMA Fungus">
        <title>Comparative genomic study of the Penicillium genus elucidates a diverse pangenome and 15 lateral gene transfer events.</title>
        <authorList>
            <person name="Petersen C."/>
            <person name="Sorensen T."/>
            <person name="Nielsen M.R."/>
            <person name="Sondergaard T.E."/>
            <person name="Sorensen J.L."/>
            <person name="Fitzpatrick D.A."/>
            <person name="Frisvad J.C."/>
            <person name="Nielsen K.L."/>
        </authorList>
    </citation>
    <scope>NUCLEOTIDE SEQUENCE</scope>
    <source>
        <strain evidence="1">IBT 29677</strain>
    </source>
</reference>
<dbReference type="PANTHER" id="PTHR30289:SF13">
    <property type="entry name" value="PEBP-LIKE PROTEIN"/>
    <property type="match status" value="1"/>
</dbReference>
<dbReference type="Pfam" id="PF01161">
    <property type="entry name" value="PBP"/>
    <property type="match status" value="1"/>
</dbReference>
<keyword evidence="2" id="KW-1185">Reference proteome</keyword>
<proteinExistence type="predicted"/>
<dbReference type="Gene3D" id="3.90.280.10">
    <property type="entry name" value="PEBP-like"/>
    <property type="match status" value="1"/>
</dbReference>
<dbReference type="GeneID" id="81368030"/>
<dbReference type="InterPro" id="IPR008914">
    <property type="entry name" value="PEBP"/>
</dbReference>
<reference evidence="1" key="1">
    <citation type="submission" date="2022-12" db="EMBL/GenBank/DDBJ databases">
        <authorList>
            <person name="Petersen C."/>
        </authorList>
    </citation>
    <scope>NUCLEOTIDE SEQUENCE</scope>
    <source>
        <strain evidence="1">IBT 29677</strain>
    </source>
</reference>
<name>A0A9W9W6Y7_9EURO</name>
<dbReference type="AlphaFoldDB" id="A0A9W9W6Y7"/>
<evidence type="ECO:0000313" key="1">
    <source>
        <dbReference type="EMBL" id="KAJ5404542.1"/>
    </source>
</evidence>